<comment type="caution">
    <text evidence="2">The sequence shown here is derived from an EMBL/GenBank/DDBJ whole genome shotgun (WGS) entry which is preliminary data.</text>
</comment>
<accession>A0A0F8PHI0</accession>
<dbReference type="AlphaFoldDB" id="A0A0F8PHI0"/>
<protein>
    <recommendedName>
        <fullName evidence="1">DUF58 domain-containing protein</fullName>
    </recommendedName>
</protein>
<evidence type="ECO:0000259" key="1">
    <source>
        <dbReference type="Pfam" id="PF01882"/>
    </source>
</evidence>
<dbReference type="PANTHER" id="PTHR33608">
    <property type="entry name" value="BLL2464 PROTEIN"/>
    <property type="match status" value="1"/>
</dbReference>
<feature type="domain" description="DUF58" evidence="1">
    <location>
        <begin position="1"/>
        <end position="102"/>
    </location>
</feature>
<name>A0A0F8PHI0_METMZ</name>
<organism evidence="2 3">
    <name type="scientific">Methanosarcina mazei</name>
    <name type="common">Methanosarcina frisia</name>
    <dbReference type="NCBI Taxonomy" id="2209"/>
    <lineage>
        <taxon>Archaea</taxon>
        <taxon>Methanobacteriati</taxon>
        <taxon>Methanobacteriota</taxon>
        <taxon>Stenosarchaea group</taxon>
        <taxon>Methanomicrobia</taxon>
        <taxon>Methanosarcinales</taxon>
        <taxon>Methanosarcinaceae</taxon>
        <taxon>Methanosarcina</taxon>
    </lineage>
</organism>
<dbReference type="Pfam" id="PF01882">
    <property type="entry name" value="DUF58"/>
    <property type="match status" value="1"/>
</dbReference>
<dbReference type="PANTHER" id="PTHR33608:SF3">
    <property type="entry name" value="SLR2013 PROTEIN"/>
    <property type="match status" value="1"/>
</dbReference>
<dbReference type="InterPro" id="IPR002881">
    <property type="entry name" value="DUF58"/>
</dbReference>
<sequence length="165" mass="19386">DQSGLMVFNTEVKNFVMPGKGNVHRNNLMEALYHIEHTKETSNYDEAFYYFKAKERRRSLICIFTDFDTLEESEDMMKVLPVISRNNIVMIVLINDEKLQEITSKSIEKEDDAYSKGAALEMLRERKKMIKTLNAKGIMCIECPPEKISIEVINRYLQIKNRMFF</sequence>
<proteinExistence type="predicted"/>
<evidence type="ECO:0000313" key="3">
    <source>
        <dbReference type="Proteomes" id="UP000034692"/>
    </source>
</evidence>
<gene>
    <name evidence="2" type="ORF">DU75_08845</name>
</gene>
<dbReference type="Proteomes" id="UP000034692">
    <property type="component" value="Unassembled WGS sequence"/>
</dbReference>
<reference evidence="2 3" key="1">
    <citation type="journal article" date="2015" name="ISME J.">
        <title>Genomic and phenotypic differentiation among Methanosarcina mazei populations from Columbia River sediment.</title>
        <authorList>
            <person name="Youngblut N.D."/>
            <person name="Wirth J.S."/>
            <person name="Henriksen J.R."/>
            <person name="Smith M."/>
            <person name="Simon H."/>
            <person name="Metcalf W.W."/>
            <person name="Whitaker R.J."/>
        </authorList>
    </citation>
    <scope>NUCLEOTIDE SEQUENCE [LARGE SCALE GENOMIC DNA]</scope>
    <source>
        <strain evidence="2 3">1.H.A.2.7</strain>
    </source>
</reference>
<feature type="non-terminal residue" evidence="2">
    <location>
        <position position="1"/>
    </location>
</feature>
<evidence type="ECO:0000313" key="2">
    <source>
        <dbReference type="EMBL" id="KKH62402.1"/>
    </source>
</evidence>
<dbReference type="EMBL" id="JJQO01000231">
    <property type="protein sequence ID" value="KKH62402.1"/>
    <property type="molecule type" value="Genomic_DNA"/>
</dbReference>
<dbReference type="PATRIC" id="fig|2209.54.peg.1894"/>